<dbReference type="InterPro" id="IPR006214">
    <property type="entry name" value="Bax_inhibitor_1-related"/>
</dbReference>
<evidence type="ECO:0000313" key="7">
    <source>
        <dbReference type="EMBL" id="QDH14462.1"/>
    </source>
</evidence>
<evidence type="ECO:0000256" key="4">
    <source>
        <dbReference type="ARBA" id="ARBA00022989"/>
    </source>
</evidence>
<comment type="similarity">
    <text evidence="2 6">Belongs to the BI1 family.</text>
</comment>
<dbReference type="PANTHER" id="PTHR23291:SF50">
    <property type="entry name" value="PROTEIN LIFEGUARD 4"/>
    <property type="match status" value="1"/>
</dbReference>
<proteinExistence type="inferred from homology"/>
<protein>
    <submittedName>
        <fullName evidence="7">Bax inhibitor-1/YccA family protein</fullName>
    </submittedName>
</protein>
<dbReference type="Proteomes" id="UP000318709">
    <property type="component" value="Chromosome"/>
</dbReference>
<comment type="subcellular location">
    <subcellularLocation>
        <location evidence="1">Membrane</location>
        <topology evidence="1">Multi-pass membrane protein</topology>
    </subcellularLocation>
</comment>
<evidence type="ECO:0000313" key="8">
    <source>
        <dbReference type="Proteomes" id="UP000318709"/>
    </source>
</evidence>
<name>A0A4Y6UAL0_9PROT</name>
<evidence type="ECO:0000256" key="2">
    <source>
        <dbReference type="ARBA" id="ARBA00010350"/>
    </source>
</evidence>
<dbReference type="EMBL" id="CP038231">
    <property type="protein sequence ID" value="QDH14462.1"/>
    <property type="molecule type" value="Genomic_DNA"/>
</dbReference>
<dbReference type="GO" id="GO:0005886">
    <property type="term" value="C:plasma membrane"/>
    <property type="evidence" value="ECO:0007669"/>
    <property type="project" value="TreeGrafter"/>
</dbReference>
<dbReference type="AlphaFoldDB" id="A0A4Y6UAL0"/>
<keyword evidence="3 6" id="KW-0812">Transmembrane</keyword>
<evidence type="ECO:0000256" key="5">
    <source>
        <dbReference type="ARBA" id="ARBA00023136"/>
    </source>
</evidence>
<feature type="transmembrane region" description="Helical" evidence="6">
    <location>
        <begin position="94"/>
        <end position="112"/>
    </location>
</feature>
<dbReference type="PANTHER" id="PTHR23291">
    <property type="entry name" value="BAX INHIBITOR-RELATED"/>
    <property type="match status" value="1"/>
</dbReference>
<dbReference type="CDD" id="cd10432">
    <property type="entry name" value="BI-1-like_bacterial"/>
    <property type="match status" value="1"/>
</dbReference>
<evidence type="ECO:0000256" key="1">
    <source>
        <dbReference type="ARBA" id="ARBA00004141"/>
    </source>
</evidence>
<sequence>MAQPAAVPFDEGLRLYLVRVFNWMAAGLALTGLTSWAVIHTSLAGAFFKLVMTQGGLFPVGLTGLGWVAVLAPLAFVLVLSFGLNRLSRQAVQGLFLLFSVVMGVSMASLVMCYTGVSVARTFFVCAALYAAVAFWGYTTKRSLASMGSFLFMGMIGLLIAMVVNLIWPSGMMSMVISCVGVVLFTAFTAYDMQSIKIGYQEMSAVLPPDELGKRSVYDALSLYLDFINLFQFLLSLMGQNSSSSNNN</sequence>
<feature type="transmembrane region" description="Helical" evidence="6">
    <location>
        <begin position="150"/>
        <end position="168"/>
    </location>
</feature>
<feature type="transmembrane region" description="Helical" evidence="6">
    <location>
        <begin position="59"/>
        <end position="82"/>
    </location>
</feature>
<feature type="transmembrane region" description="Helical" evidence="6">
    <location>
        <begin position="174"/>
        <end position="191"/>
    </location>
</feature>
<feature type="transmembrane region" description="Helical" evidence="6">
    <location>
        <begin position="118"/>
        <end position="138"/>
    </location>
</feature>
<dbReference type="Pfam" id="PF01027">
    <property type="entry name" value="Bax1-I"/>
    <property type="match status" value="1"/>
</dbReference>
<organism evidence="7 8">
    <name type="scientific">Formicincola oecophyllae</name>
    <dbReference type="NCBI Taxonomy" id="2558361"/>
    <lineage>
        <taxon>Bacteria</taxon>
        <taxon>Pseudomonadati</taxon>
        <taxon>Pseudomonadota</taxon>
        <taxon>Alphaproteobacteria</taxon>
        <taxon>Acetobacterales</taxon>
        <taxon>Acetobacteraceae</taxon>
        <taxon>Formicincola</taxon>
    </lineage>
</organism>
<dbReference type="OrthoDB" id="9793828at2"/>
<keyword evidence="5 6" id="KW-0472">Membrane</keyword>
<evidence type="ECO:0000256" key="6">
    <source>
        <dbReference type="RuleBase" id="RU004379"/>
    </source>
</evidence>
<gene>
    <name evidence="7" type="ORF">E3E12_06775</name>
</gene>
<keyword evidence="4 6" id="KW-1133">Transmembrane helix</keyword>
<evidence type="ECO:0000256" key="3">
    <source>
        <dbReference type="ARBA" id="ARBA00022692"/>
    </source>
</evidence>
<feature type="transmembrane region" description="Helical" evidence="6">
    <location>
        <begin position="20"/>
        <end position="39"/>
    </location>
</feature>
<keyword evidence="8" id="KW-1185">Reference proteome</keyword>
<accession>A0A4Y6UAL0</accession>
<reference evidence="7 8" key="1">
    <citation type="submission" date="2019-03" db="EMBL/GenBank/DDBJ databases">
        <title>The complete genome sequence of Swingsia_sp. F3b2 LMG30590(T).</title>
        <authorList>
            <person name="Chua K.-O."/>
            <person name="Chan K.-G."/>
            <person name="See-Too W.-S."/>
        </authorList>
    </citation>
    <scope>NUCLEOTIDE SEQUENCE [LARGE SCALE GENOMIC DNA]</scope>
    <source>
        <strain evidence="7 8">F3b2</strain>
    </source>
</reference>
<dbReference type="KEGG" id="swf:E3E12_06775"/>